<dbReference type="GO" id="GO:0000155">
    <property type="term" value="F:phosphorelay sensor kinase activity"/>
    <property type="evidence" value="ECO:0007669"/>
    <property type="project" value="InterPro"/>
</dbReference>
<dbReference type="InterPro" id="IPR036097">
    <property type="entry name" value="HisK_dim/P_sf"/>
</dbReference>
<dbReference type="Pfam" id="PF02518">
    <property type="entry name" value="HATPase_c"/>
    <property type="match status" value="1"/>
</dbReference>
<keyword evidence="6" id="KW-0812">Transmembrane</keyword>
<evidence type="ECO:0000313" key="8">
    <source>
        <dbReference type="EMBL" id="MBA5629542.1"/>
    </source>
</evidence>
<gene>
    <name evidence="8" type="ORF">HU137_07135</name>
</gene>
<keyword evidence="5 8" id="KW-0418">Kinase</keyword>
<organism evidence="8 9">
    <name type="scientific">Moheibacter lacus</name>
    <dbReference type="NCBI Taxonomy" id="2745851"/>
    <lineage>
        <taxon>Bacteria</taxon>
        <taxon>Pseudomonadati</taxon>
        <taxon>Bacteroidota</taxon>
        <taxon>Flavobacteriia</taxon>
        <taxon>Flavobacteriales</taxon>
        <taxon>Weeksellaceae</taxon>
        <taxon>Moheibacter</taxon>
    </lineage>
</organism>
<dbReference type="SUPFAM" id="SSF47384">
    <property type="entry name" value="Homodimeric domain of signal transducing histidine kinase"/>
    <property type="match status" value="1"/>
</dbReference>
<reference evidence="8 9" key="1">
    <citation type="submission" date="2020-07" db="EMBL/GenBank/DDBJ databases">
        <title>Moheibacter lacus sp. nov., a member of the family Flavobacteriaceae isolated from freshwater lake sediment.</title>
        <authorList>
            <person name="Liu Y."/>
        </authorList>
    </citation>
    <scope>NUCLEOTIDE SEQUENCE [LARGE SCALE GENOMIC DNA]</scope>
    <source>
        <strain evidence="8 9">BDHS18</strain>
    </source>
</reference>
<evidence type="ECO:0000256" key="3">
    <source>
        <dbReference type="ARBA" id="ARBA00022553"/>
    </source>
</evidence>
<dbReference type="PRINTS" id="PR00344">
    <property type="entry name" value="BCTRLSENSOR"/>
</dbReference>
<keyword evidence="6" id="KW-1133">Transmembrane helix</keyword>
<dbReference type="Pfam" id="PF00512">
    <property type="entry name" value="HisKA"/>
    <property type="match status" value="1"/>
</dbReference>
<evidence type="ECO:0000256" key="5">
    <source>
        <dbReference type="ARBA" id="ARBA00022777"/>
    </source>
</evidence>
<keyword evidence="9" id="KW-1185">Reference proteome</keyword>
<dbReference type="PANTHER" id="PTHR43547">
    <property type="entry name" value="TWO-COMPONENT HISTIDINE KINASE"/>
    <property type="match status" value="1"/>
</dbReference>
<dbReference type="PANTHER" id="PTHR43547:SF2">
    <property type="entry name" value="HYBRID SIGNAL TRANSDUCTION HISTIDINE KINASE C"/>
    <property type="match status" value="1"/>
</dbReference>
<dbReference type="Gene3D" id="1.10.287.130">
    <property type="match status" value="1"/>
</dbReference>
<dbReference type="CDD" id="cd00082">
    <property type="entry name" value="HisKA"/>
    <property type="match status" value="1"/>
</dbReference>
<dbReference type="CDD" id="cd00075">
    <property type="entry name" value="HATPase"/>
    <property type="match status" value="1"/>
</dbReference>
<feature type="domain" description="Histidine kinase" evidence="7">
    <location>
        <begin position="245"/>
        <end position="456"/>
    </location>
</feature>
<dbReference type="SMART" id="SM00388">
    <property type="entry name" value="HisKA"/>
    <property type="match status" value="1"/>
</dbReference>
<feature type="transmembrane region" description="Helical" evidence="6">
    <location>
        <begin position="7"/>
        <end position="28"/>
    </location>
</feature>
<dbReference type="InterPro" id="IPR005467">
    <property type="entry name" value="His_kinase_dom"/>
</dbReference>
<dbReference type="SUPFAM" id="SSF55874">
    <property type="entry name" value="ATPase domain of HSP90 chaperone/DNA topoisomerase II/histidine kinase"/>
    <property type="match status" value="1"/>
</dbReference>
<dbReference type="InterPro" id="IPR003661">
    <property type="entry name" value="HisK_dim/P_dom"/>
</dbReference>
<dbReference type="FunFam" id="3.30.565.10:FF:000006">
    <property type="entry name" value="Sensor histidine kinase WalK"/>
    <property type="match status" value="1"/>
</dbReference>
<sequence length="456" mass="52635">MKPKNQIKILIISCLVILGGLISIQYYLIQNTYQLISETYVNEVKKEIAPVIESPELDSLEDQFVSEIKKIAWLKAQDSINEIQFHLQAQSLSDSIRNLSQKYLKSQWKDYPILKEVQLKFQLKQIVFITEFAQDTILRLVDPPLVYIGQRFDGNGFHLSSGITQTSEDLDLEDENLSTDFFYKHSSTVNMDISNFQQKIWNKMKWMLIGAFCLILAVIYLFYHIFRSFIKQKKIAEIKTDFANNITHELKTPLASLNLIIQSLQKKEVIENPEILDQMIQSMERQNNRIQNIVDRVLESSVDEQKIQLKKVEIVQFLNEFLADYHSENHQIILAIEPKELFLETDTYQLGRVLQNLLQNAEKYSPKGSEILINGFQNHSDYIIEIQDSGMGIPASEQEKIFEKFYRVSEGNRHDAKGLGLGLYLCKQIMKGLGGNILVQSSLKKGSTFILKIPVS</sequence>
<dbReference type="AlphaFoldDB" id="A0A838ZRT4"/>
<dbReference type="EMBL" id="JACDZE010000001">
    <property type="protein sequence ID" value="MBA5629542.1"/>
    <property type="molecule type" value="Genomic_DNA"/>
</dbReference>
<evidence type="ECO:0000256" key="1">
    <source>
        <dbReference type="ARBA" id="ARBA00000085"/>
    </source>
</evidence>
<comment type="catalytic activity">
    <reaction evidence="1">
        <text>ATP + protein L-histidine = ADP + protein N-phospho-L-histidine.</text>
        <dbReference type="EC" id="2.7.13.3"/>
    </reaction>
</comment>
<dbReference type="InterPro" id="IPR003594">
    <property type="entry name" value="HATPase_dom"/>
</dbReference>
<dbReference type="SMART" id="SM00387">
    <property type="entry name" value="HATPase_c"/>
    <property type="match status" value="1"/>
</dbReference>
<comment type="caution">
    <text evidence="8">The sequence shown here is derived from an EMBL/GenBank/DDBJ whole genome shotgun (WGS) entry which is preliminary data.</text>
</comment>
<protein>
    <recommendedName>
        <fullName evidence="2">histidine kinase</fullName>
        <ecNumber evidence="2">2.7.13.3</ecNumber>
    </recommendedName>
</protein>
<dbReference type="EC" id="2.7.13.3" evidence="2"/>
<dbReference type="InterPro" id="IPR004358">
    <property type="entry name" value="Sig_transdc_His_kin-like_C"/>
</dbReference>
<accession>A0A838ZRT4</accession>
<dbReference type="PROSITE" id="PS50109">
    <property type="entry name" value="HIS_KIN"/>
    <property type="match status" value="1"/>
</dbReference>
<dbReference type="Gene3D" id="3.30.565.10">
    <property type="entry name" value="Histidine kinase-like ATPase, C-terminal domain"/>
    <property type="match status" value="1"/>
</dbReference>
<dbReference type="Proteomes" id="UP000552241">
    <property type="component" value="Unassembled WGS sequence"/>
</dbReference>
<evidence type="ECO:0000256" key="6">
    <source>
        <dbReference type="SAM" id="Phobius"/>
    </source>
</evidence>
<keyword evidence="4" id="KW-0808">Transferase</keyword>
<feature type="transmembrane region" description="Helical" evidence="6">
    <location>
        <begin position="206"/>
        <end position="226"/>
    </location>
</feature>
<evidence type="ECO:0000313" key="9">
    <source>
        <dbReference type="Proteomes" id="UP000552241"/>
    </source>
</evidence>
<evidence type="ECO:0000256" key="2">
    <source>
        <dbReference type="ARBA" id="ARBA00012438"/>
    </source>
</evidence>
<proteinExistence type="predicted"/>
<keyword evidence="6" id="KW-0472">Membrane</keyword>
<evidence type="ECO:0000256" key="4">
    <source>
        <dbReference type="ARBA" id="ARBA00022679"/>
    </source>
</evidence>
<keyword evidence="3" id="KW-0597">Phosphoprotein</keyword>
<dbReference type="InterPro" id="IPR036890">
    <property type="entry name" value="HATPase_C_sf"/>
</dbReference>
<name>A0A838ZRT4_9FLAO</name>
<dbReference type="RefSeq" id="WP_182043093.1">
    <property type="nucleotide sequence ID" value="NZ_JACDZE010000001.1"/>
</dbReference>
<evidence type="ECO:0000259" key="7">
    <source>
        <dbReference type="PROSITE" id="PS50109"/>
    </source>
</evidence>